<evidence type="ECO:0008006" key="5">
    <source>
        <dbReference type="Google" id="ProtNLM"/>
    </source>
</evidence>
<feature type="region of interest" description="Disordered" evidence="1">
    <location>
        <begin position="1"/>
        <end position="35"/>
    </location>
</feature>
<feature type="transmembrane region" description="Helical" evidence="2">
    <location>
        <begin position="46"/>
        <end position="68"/>
    </location>
</feature>
<feature type="compositionally biased region" description="Polar residues" evidence="1">
    <location>
        <begin position="285"/>
        <end position="300"/>
    </location>
</feature>
<feature type="compositionally biased region" description="Basic and acidic residues" evidence="1">
    <location>
        <begin position="839"/>
        <end position="848"/>
    </location>
</feature>
<evidence type="ECO:0000313" key="3">
    <source>
        <dbReference type="EMBL" id="KAK7408339.1"/>
    </source>
</evidence>
<feature type="compositionally biased region" description="Low complexity" evidence="1">
    <location>
        <begin position="309"/>
        <end position="320"/>
    </location>
</feature>
<protein>
    <recommendedName>
        <fullName evidence="5">Transcription factor hoxa13</fullName>
    </recommendedName>
</protein>
<dbReference type="EMBL" id="JAZAVJ010000190">
    <property type="protein sequence ID" value="KAK7408339.1"/>
    <property type="molecule type" value="Genomic_DNA"/>
</dbReference>
<comment type="caution">
    <text evidence="3">The sequence shown here is derived from an EMBL/GenBank/DDBJ whole genome shotgun (WGS) entry which is preliminary data.</text>
</comment>
<gene>
    <name evidence="3" type="ORF">QQX98_009487</name>
</gene>
<feature type="region of interest" description="Disordered" evidence="1">
    <location>
        <begin position="280"/>
        <end position="372"/>
    </location>
</feature>
<name>A0ABR1GSL7_9HYPO</name>
<keyword evidence="2" id="KW-0472">Membrane</keyword>
<feature type="region of interest" description="Disordered" evidence="1">
    <location>
        <begin position="817"/>
        <end position="856"/>
    </location>
</feature>
<evidence type="ECO:0000256" key="2">
    <source>
        <dbReference type="SAM" id="Phobius"/>
    </source>
</evidence>
<keyword evidence="2" id="KW-0812">Transmembrane</keyword>
<dbReference type="PANTHER" id="PTHR23242:SF9">
    <property type="entry name" value="TRANSCRIPTION FACTOR HOXA13"/>
    <property type="match status" value="1"/>
</dbReference>
<feature type="compositionally biased region" description="Polar residues" evidence="1">
    <location>
        <begin position="1"/>
        <end position="32"/>
    </location>
</feature>
<organism evidence="3 4">
    <name type="scientific">Neonectria punicea</name>
    <dbReference type="NCBI Taxonomy" id="979145"/>
    <lineage>
        <taxon>Eukaryota</taxon>
        <taxon>Fungi</taxon>
        <taxon>Dikarya</taxon>
        <taxon>Ascomycota</taxon>
        <taxon>Pezizomycotina</taxon>
        <taxon>Sordariomycetes</taxon>
        <taxon>Hypocreomycetidae</taxon>
        <taxon>Hypocreales</taxon>
        <taxon>Nectriaceae</taxon>
        <taxon>Neonectria</taxon>
    </lineage>
</organism>
<feature type="compositionally biased region" description="Acidic residues" evidence="1">
    <location>
        <begin position="821"/>
        <end position="838"/>
    </location>
</feature>
<keyword evidence="4" id="KW-1185">Reference proteome</keyword>
<evidence type="ECO:0000313" key="4">
    <source>
        <dbReference type="Proteomes" id="UP001498476"/>
    </source>
</evidence>
<evidence type="ECO:0000256" key="1">
    <source>
        <dbReference type="SAM" id="MobiDB-lite"/>
    </source>
</evidence>
<reference evidence="3 4" key="1">
    <citation type="journal article" date="2025" name="Microbiol. Resour. Announc.">
        <title>Draft genome sequences for Neonectria magnoliae and Neonectria punicea, canker pathogens of Liriodendron tulipifera and Acer saccharum in West Virginia.</title>
        <authorList>
            <person name="Petronek H.M."/>
            <person name="Kasson M.T."/>
            <person name="Metheny A.M."/>
            <person name="Stauder C.M."/>
            <person name="Lovett B."/>
            <person name="Lynch S.C."/>
            <person name="Garnas J.R."/>
            <person name="Kasson L.R."/>
            <person name="Stajich J.E."/>
        </authorList>
    </citation>
    <scope>NUCLEOTIDE SEQUENCE [LARGE SCALE GENOMIC DNA]</scope>
    <source>
        <strain evidence="3 4">NRRL 64653</strain>
    </source>
</reference>
<dbReference type="Proteomes" id="UP001498476">
    <property type="component" value="Unassembled WGS sequence"/>
</dbReference>
<feature type="compositionally biased region" description="Polar residues" evidence="1">
    <location>
        <begin position="321"/>
        <end position="333"/>
    </location>
</feature>
<sequence>MAESNGSSVNGNGVTHINGKSNGHSNGHSNGQPLGRRRVIKKRRSFVLRTLNVLARLATWAAILTVFFRCPSSLETCDETSPFICKPYFQAKNTVLPHVQPYYDNYAAPYVEVARPYYETVNNKVWKPTRAYAIQYGAPWAEKAQEHARTQWEKNGQPQLAKYQGLAQKKYDQSVAPYVSQAADTVGPYYDVARTNALQVYYEFVLPGYEFVHPYVLKGYDATSKFTTNTALPTAYWTWNKSYVFLDAKVWPHLRVVYTENVEPQLVRIGERLGRFKARDDVKASQDNVGSGSVTESVPSSFIKPAPQSTTSSETTSESSVASQSLKAQATPETSREPSSELESEGAANQYFNPVQAPEADEKETERRRKAREMVAQDLETWQNKFAAQADDGATDMEERVDEIAKRMIEQNANTTGRQLFDELESTIDLELLELRSKISSLVEVAEERPGSVQGQVVAAVRSAGVAIKEKAQAIRQWRASYDKELQNTVIAVADIHFQILDETRNLALQHIGMRWAWTDGVTYKDWAKYHELKATLNEWTEQLKQLIVTHPGLLEAQDASAQVEDEGMEIASAAAKELARLKDVARWKIAAKDATDNFDSDEMRLAAEAAAAADQEQGITETAVENGQDTEEAPLDEFVFDDEGVTPADDLTAEDDAAPTTAAHEPDLAFKDFDSLVGEPAEEATSVVSEAASAALADGEDSLEEAEPSGIANEALSSASSAIEAVISEASHIVVEGEEAVSAVTDEIFETAEDLPSAIPESASIVIEEASSEFSEVLSSATDTDPVDTAEAEDAAFTDYLASEATEVLMGGSHTIANNESEEPVATDEDESSYDIDEDRRVPRDETPLSDNQPIKPVMFGAAAQEVPNRQPILEDYDENDTRIVEKVTGAAEAAYSSAVSRASEQYSSALSVVSAQIYGTPEPVHGQLFSSVSAAYQTAVAAASDKLKSAGDAVASGVQGTPATTTTATFVDWENVEAIAAQRLNEGRLWAEIQYQSALIALGLATATPTASSGMEKYYDQAKFNYYAGLGLAQDRYYSFIAGASSALSSMTATPTPTNVAGSASSIASVAYESAGSAAQAAGDAAGSALSAAGDGIASAAQAVDDSVSSVVGAANEQISNAGLAIADSWDTIVAELSAQIYGEPTPTAQIAWYEHIYSDVGSYAAAATSAVVEKAGSAPESASTASAEAAKQYEAMSELVSELISGKEPSFSESVLSRLNAAYATAAASVESIASAASEATEAVKDKVQHMRDEL</sequence>
<accession>A0ABR1GSL7</accession>
<dbReference type="PANTHER" id="PTHR23242">
    <property type="entry name" value="TRANSCRIPTION FACTOR HOXA13"/>
    <property type="match status" value="1"/>
</dbReference>
<keyword evidence="2" id="KW-1133">Transmembrane helix</keyword>
<proteinExistence type="predicted"/>